<dbReference type="AlphaFoldDB" id="A0A0J6X0K0"/>
<keyword evidence="7" id="KW-0175">Coiled coil</keyword>
<dbReference type="Pfam" id="PF13807">
    <property type="entry name" value="GNVR"/>
    <property type="match status" value="1"/>
</dbReference>
<evidence type="ECO:0000256" key="5">
    <source>
        <dbReference type="ARBA" id="ARBA00022989"/>
    </source>
</evidence>
<dbReference type="STRING" id="39029.BSR42_00835"/>
<keyword evidence="12" id="KW-1185">Reference proteome</keyword>
<dbReference type="InterPro" id="IPR032807">
    <property type="entry name" value="GNVR"/>
</dbReference>
<dbReference type="PATRIC" id="fig|1122219.3.peg.1184"/>
<comment type="caution">
    <text evidence="11">The sequence shown here is derived from an EMBL/GenBank/DDBJ whole genome shotgun (WGS) entry which is preliminary data.</text>
</comment>
<gene>
    <name evidence="11" type="ORF">AB840_01860</name>
</gene>
<evidence type="ECO:0000313" key="12">
    <source>
        <dbReference type="Proteomes" id="UP000036503"/>
    </source>
</evidence>
<comment type="subcellular location">
    <subcellularLocation>
        <location evidence="1">Cell membrane</location>
        <topology evidence="1">Multi-pass membrane protein</topology>
    </subcellularLocation>
</comment>
<dbReference type="InterPro" id="IPR050445">
    <property type="entry name" value="Bact_polysacc_biosynth/exp"/>
</dbReference>
<dbReference type="GO" id="GO:0005886">
    <property type="term" value="C:plasma membrane"/>
    <property type="evidence" value="ECO:0007669"/>
    <property type="project" value="UniProtKB-SubCell"/>
</dbReference>
<dbReference type="InParanoid" id="A0A0J6X0K0"/>
<evidence type="ECO:0000256" key="4">
    <source>
        <dbReference type="ARBA" id="ARBA00022692"/>
    </source>
</evidence>
<feature type="transmembrane region" description="Helical" evidence="8">
    <location>
        <begin position="414"/>
        <end position="438"/>
    </location>
</feature>
<evidence type="ECO:0000313" key="11">
    <source>
        <dbReference type="EMBL" id="KMO87687.1"/>
    </source>
</evidence>
<organism evidence="11 12">
    <name type="scientific">Megasphaera cerevisiae DSM 20462</name>
    <dbReference type="NCBI Taxonomy" id="1122219"/>
    <lineage>
        <taxon>Bacteria</taxon>
        <taxon>Bacillati</taxon>
        <taxon>Bacillota</taxon>
        <taxon>Negativicutes</taxon>
        <taxon>Veillonellales</taxon>
        <taxon>Veillonellaceae</taxon>
        <taxon>Megasphaera</taxon>
    </lineage>
</organism>
<dbReference type="Proteomes" id="UP000036503">
    <property type="component" value="Unassembled WGS sequence"/>
</dbReference>
<dbReference type="Pfam" id="PF02706">
    <property type="entry name" value="Wzz"/>
    <property type="match status" value="1"/>
</dbReference>
<dbReference type="PANTHER" id="PTHR32309:SF13">
    <property type="entry name" value="FERRIC ENTEROBACTIN TRANSPORT PROTEIN FEPE"/>
    <property type="match status" value="1"/>
</dbReference>
<keyword evidence="4 8" id="KW-0812">Transmembrane</keyword>
<evidence type="ECO:0000259" key="10">
    <source>
        <dbReference type="Pfam" id="PF13807"/>
    </source>
</evidence>
<dbReference type="GO" id="GO:0004713">
    <property type="term" value="F:protein tyrosine kinase activity"/>
    <property type="evidence" value="ECO:0007669"/>
    <property type="project" value="TreeGrafter"/>
</dbReference>
<protein>
    <submittedName>
        <fullName evidence="11">Chain-length determining protein</fullName>
    </submittedName>
</protein>
<evidence type="ECO:0000259" key="9">
    <source>
        <dbReference type="Pfam" id="PF02706"/>
    </source>
</evidence>
<reference evidence="11 12" key="1">
    <citation type="submission" date="2015-06" db="EMBL/GenBank/DDBJ databases">
        <title>Draft genome sequence of beer spoilage bacterium Megasphaera cerevisiae type strain 20462.</title>
        <authorList>
            <person name="Kutumbaka K."/>
            <person name="Pasmowitz J."/>
            <person name="Mategko J."/>
            <person name="Reyes D."/>
            <person name="Friedrich A."/>
            <person name="Han S."/>
            <person name="Martens-Habbena W."/>
            <person name="Neal-McKinney J."/>
            <person name="Janagama H.K."/>
            <person name="Nadala C."/>
            <person name="Samadpour M."/>
        </authorList>
    </citation>
    <scope>NUCLEOTIDE SEQUENCE [LARGE SCALE GENOMIC DNA]</scope>
    <source>
        <strain evidence="11 12">DSM 20462</strain>
    </source>
</reference>
<dbReference type="OrthoDB" id="1632059at2"/>
<dbReference type="InterPro" id="IPR003856">
    <property type="entry name" value="LPS_length_determ_N"/>
</dbReference>
<feature type="domain" description="Tyrosine-protein kinase G-rich" evidence="10">
    <location>
        <begin position="358"/>
        <end position="436"/>
    </location>
</feature>
<evidence type="ECO:0000256" key="7">
    <source>
        <dbReference type="SAM" id="Coils"/>
    </source>
</evidence>
<evidence type="ECO:0000256" key="3">
    <source>
        <dbReference type="ARBA" id="ARBA00022475"/>
    </source>
</evidence>
<evidence type="ECO:0000256" key="2">
    <source>
        <dbReference type="ARBA" id="ARBA00006683"/>
    </source>
</evidence>
<comment type="similarity">
    <text evidence="2">Belongs to the CpsC/CapA family.</text>
</comment>
<dbReference type="EMBL" id="LEKT01000003">
    <property type="protein sequence ID" value="KMO87687.1"/>
    <property type="molecule type" value="Genomic_DNA"/>
</dbReference>
<evidence type="ECO:0000256" key="8">
    <source>
        <dbReference type="SAM" id="Phobius"/>
    </source>
</evidence>
<sequence length="491" mass="54608">MNENEQEIDLRELWQVVLENKKTIAAVTAAFVIGAGAYLLVVSPTYQSTSLLRIKPQQSLGDSILSSMPVGSDTQIKQQMNTDAEILKSRTVVEPIIKEVSDPDKNGDYPLYEEYVKGHIVTKPFKDTAILEVDVTGKSPEQAQKANSLLVKGFLKRLADLSRKEQQATREFLQQRVVSAKSELDTAESKLQDFQTANKIYSTNDQMKGLTDQLSLIDKTKAENQLDLETAKAALNSVNGQLGSAGQSIADSPAIQQYKIQLAQLEETKAGYIGKYTDEHPKMQEINRQIQQTREALNQEIGNIVSQNAPSSSTVQQGLLADKFKNEAAIAVAEGKNKALAQLDARNNIAIEALPEKERGYIRVKRDADVAQEIYIMLAKRLEEAKVAEVMVPNEVQIVDAATLPEKPVKPRKALTLMLALILGILCGTGCTVARSLLNRKINTADDVEQYLQLPVLGMIPDAHSISKEHQHRGRNIREWMERIRQTIWKK</sequence>
<accession>A0A0J6X0K0</accession>
<dbReference type="PANTHER" id="PTHR32309">
    <property type="entry name" value="TYROSINE-PROTEIN KINASE"/>
    <property type="match status" value="1"/>
</dbReference>
<name>A0A0J6X0K0_9FIRM</name>
<feature type="coiled-coil region" evidence="7">
    <location>
        <begin position="163"/>
        <end position="197"/>
    </location>
</feature>
<keyword evidence="3" id="KW-1003">Cell membrane</keyword>
<feature type="transmembrane region" description="Helical" evidence="8">
    <location>
        <begin position="24"/>
        <end position="46"/>
    </location>
</feature>
<feature type="coiled-coil region" evidence="7">
    <location>
        <begin position="255"/>
        <end position="303"/>
    </location>
</feature>
<keyword evidence="5 8" id="KW-1133">Transmembrane helix</keyword>
<proteinExistence type="inferred from homology"/>
<keyword evidence="6 8" id="KW-0472">Membrane</keyword>
<feature type="domain" description="Polysaccharide chain length determinant N-terminal" evidence="9">
    <location>
        <begin position="6"/>
        <end position="99"/>
    </location>
</feature>
<evidence type="ECO:0000256" key="1">
    <source>
        <dbReference type="ARBA" id="ARBA00004651"/>
    </source>
</evidence>
<evidence type="ECO:0000256" key="6">
    <source>
        <dbReference type="ARBA" id="ARBA00023136"/>
    </source>
</evidence>